<gene>
    <name evidence="2" type="ORF">ACFQ3C_01960</name>
</gene>
<keyword evidence="3" id="KW-1185">Reference proteome</keyword>
<organism evidence="2 3">
    <name type="scientific">Seohaeicola saemankumensis</name>
    <dbReference type="NCBI Taxonomy" id="481181"/>
    <lineage>
        <taxon>Bacteria</taxon>
        <taxon>Pseudomonadati</taxon>
        <taxon>Pseudomonadota</taxon>
        <taxon>Alphaproteobacteria</taxon>
        <taxon>Rhodobacterales</taxon>
        <taxon>Roseobacteraceae</taxon>
        <taxon>Seohaeicola</taxon>
    </lineage>
</organism>
<proteinExistence type="predicted"/>
<evidence type="ECO:0000313" key="2">
    <source>
        <dbReference type="EMBL" id="MFD1193433.1"/>
    </source>
</evidence>
<dbReference type="EMBL" id="JBHTKR010000001">
    <property type="protein sequence ID" value="MFD1193433.1"/>
    <property type="molecule type" value="Genomic_DNA"/>
</dbReference>
<evidence type="ECO:0000256" key="1">
    <source>
        <dbReference type="SAM" id="SignalP"/>
    </source>
</evidence>
<comment type="caution">
    <text evidence="2">The sequence shown here is derived from an EMBL/GenBank/DDBJ whole genome shotgun (WGS) entry which is preliminary data.</text>
</comment>
<protein>
    <submittedName>
        <fullName evidence="2">Uncharacterized protein</fullName>
    </submittedName>
</protein>
<accession>A0ABW3T8S0</accession>
<sequence length="145" mass="15035">MLRFSRRPALALSAVLMLALAGPAAAIVPNIPLDVVPTGAPGSFEVIEARGAGPAHIWCVAADHASRVLGAAGTDRIYLAARRGPSQTMPGRTAVGFTLSPEQLDATPAAKKPFLGELLLAQMPVGSSLSVVQALQYCNDHIEVD</sequence>
<dbReference type="RefSeq" id="WP_380788712.1">
    <property type="nucleotide sequence ID" value="NZ_JBHTKR010000001.1"/>
</dbReference>
<name>A0ABW3T8S0_9RHOB</name>
<reference evidence="3" key="1">
    <citation type="journal article" date="2019" name="Int. J. Syst. Evol. Microbiol.">
        <title>The Global Catalogue of Microorganisms (GCM) 10K type strain sequencing project: providing services to taxonomists for standard genome sequencing and annotation.</title>
        <authorList>
            <consortium name="The Broad Institute Genomics Platform"/>
            <consortium name="The Broad Institute Genome Sequencing Center for Infectious Disease"/>
            <person name="Wu L."/>
            <person name="Ma J."/>
        </authorList>
    </citation>
    <scope>NUCLEOTIDE SEQUENCE [LARGE SCALE GENOMIC DNA]</scope>
    <source>
        <strain evidence="3">CCUG 55328</strain>
    </source>
</reference>
<evidence type="ECO:0000313" key="3">
    <source>
        <dbReference type="Proteomes" id="UP001597151"/>
    </source>
</evidence>
<feature type="chain" id="PRO_5045772318" evidence="1">
    <location>
        <begin position="27"/>
        <end position="145"/>
    </location>
</feature>
<feature type="signal peptide" evidence="1">
    <location>
        <begin position="1"/>
        <end position="26"/>
    </location>
</feature>
<dbReference type="Proteomes" id="UP001597151">
    <property type="component" value="Unassembled WGS sequence"/>
</dbReference>
<keyword evidence="1" id="KW-0732">Signal</keyword>